<reference evidence="1 2" key="1">
    <citation type="submission" date="2020-08" db="EMBL/GenBank/DDBJ databases">
        <title>Genomic Encyclopedia of Type Strains, Phase IV (KMG-V): Genome sequencing to study the core and pangenomes of soil and plant-associated prokaryotes.</title>
        <authorList>
            <person name="Whitman W."/>
        </authorList>
    </citation>
    <scope>NUCLEOTIDE SEQUENCE [LARGE SCALE GENOMIC DNA]</scope>
    <source>
        <strain evidence="1 2">SEMIA 414</strain>
    </source>
</reference>
<dbReference type="EMBL" id="JACIHI010000004">
    <property type="protein sequence ID" value="MBB4438842.1"/>
    <property type="molecule type" value="Genomic_DNA"/>
</dbReference>
<evidence type="ECO:0008006" key="3">
    <source>
        <dbReference type="Google" id="ProtNLM"/>
    </source>
</evidence>
<comment type="caution">
    <text evidence="1">The sequence shown here is derived from an EMBL/GenBank/DDBJ whole genome shotgun (WGS) entry which is preliminary data.</text>
</comment>
<evidence type="ECO:0000313" key="2">
    <source>
        <dbReference type="Proteomes" id="UP000533724"/>
    </source>
</evidence>
<organism evidence="1 2">
    <name type="scientific">Rhizobium esperanzae</name>
    <dbReference type="NCBI Taxonomy" id="1967781"/>
    <lineage>
        <taxon>Bacteria</taxon>
        <taxon>Pseudomonadati</taxon>
        <taxon>Pseudomonadota</taxon>
        <taxon>Alphaproteobacteria</taxon>
        <taxon>Hyphomicrobiales</taxon>
        <taxon>Rhizobiaceae</taxon>
        <taxon>Rhizobium/Agrobacterium group</taxon>
        <taxon>Rhizobium</taxon>
    </lineage>
</organism>
<proteinExistence type="predicted"/>
<gene>
    <name evidence="1" type="ORF">GGE15_002099</name>
</gene>
<dbReference type="Proteomes" id="UP000533724">
    <property type="component" value="Unassembled WGS sequence"/>
</dbReference>
<dbReference type="Pfam" id="PF10041">
    <property type="entry name" value="DUF2277"/>
    <property type="match status" value="1"/>
</dbReference>
<accession>A0A7W6UKN7</accession>
<protein>
    <recommendedName>
        <fullName evidence="3">DUF2277 domain-containing protein</fullName>
    </recommendedName>
</protein>
<sequence>MAAVGGAGRPHGSFPINRRIQVSGRFDLKSSGLKADNDNRPNRRSCALTCGAESSSVGPVAIGAHATIFCAGHPPLKWKRDNDREQVMCRNIKPLFNFDPPATDDEIHDAALQFVRKVSGTTKPSKRNEVAFEHAVSSIAACARELLDSLETSQPPRDREEVAAKARARTAVRFA</sequence>
<name>A0A7W6UKN7_9HYPH</name>
<evidence type="ECO:0000313" key="1">
    <source>
        <dbReference type="EMBL" id="MBB4438842.1"/>
    </source>
</evidence>
<dbReference type="AlphaFoldDB" id="A0A7W6UKN7"/>
<dbReference type="InterPro" id="IPR018735">
    <property type="entry name" value="DUF2277"/>
</dbReference>